<proteinExistence type="predicted"/>
<dbReference type="Proteomes" id="UP000027222">
    <property type="component" value="Unassembled WGS sequence"/>
</dbReference>
<evidence type="ECO:0000313" key="1">
    <source>
        <dbReference type="EMBL" id="KDR76162.1"/>
    </source>
</evidence>
<dbReference type="AlphaFoldDB" id="A0A067T1F4"/>
<dbReference type="HOGENOM" id="CLU_1396408_0_0_1"/>
<sequence>MIATYIPIQKINYRDRKKRGMTRLNGALASERFIRRAVASATSAWVGCGRETAKSDVGGIVRRRRRGRQANRNPATPEQVLLLVVLVALVACELQVQLHAGRHLRSRTGEASRAALAHCLHPEARHQKWRSRLARARACGGSGSGGGDGDEMNLGLGSGAACARPDGVVAASEAFHERRCFSRRRRSGGAEGIES</sequence>
<accession>A0A067T1F4</accession>
<evidence type="ECO:0000313" key="2">
    <source>
        <dbReference type="Proteomes" id="UP000027222"/>
    </source>
</evidence>
<dbReference type="EMBL" id="KL142379">
    <property type="protein sequence ID" value="KDR76162.1"/>
    <property type="molecule type" value="Genomic_DNA"/>
</dbReference>
<protein>
    <submittedName>
        <fullName evidence="1">Uncharacterized protein</fullName>
    </submittedName>
</protein>
<reference evidence="2" key="1">
    <citation type="journal article" date="2014" name="Proc. Natl. Acad. Sci. U.S.A.">
        <title>Extensive sampling of basidiomycete genomes demonstrates inadequacy of the white-rot/brown-rot paradigm for wood decay fungi.</title>
        <authorList>
            <person name="Riley R."/>
            <person name="Salamov A.A."/>
            <person name="Brown D.W."/>
            <person name="Nagy L.G."/>
            <person name="Floudas D."/>
            <person name="Held B.W."/>
            <person name="Levasseur A."/>
            <person name="Lombard V."/>
            <person name="Morin E."/>
            <person name="Otillar R."/>
            <person name="Lindquist E.A."/>
            <person name="Sun H."/>
            <person name="LaButti K.M."/>
            <person name="Schmutz J."/>
            <person name="Jabbour D."/>
            <person name="Luo H."/>
            <person name="Baker S.E."/>
            <person name="Pisabarro A.G."/>
            <person name="Walton J.D."/>
            <person name="Blanchette R.A."/>
            <person name="Henrissat B."/>
            <person name="Martin F."/>
            <person name="Cullen D."/>
            <person name="Hibbett D.S."/>
            <person name="Grigoriev I.V."/>
        </authorList>
    </citation>
    <scope>NUCLEOTIDE SEQUENCE [LARGE SCALE GENOMIC DNA]</scope>
    <source>
        <strain evidence="2">CBS 339.88</strain>
    </source>
</reference>
<name>A0A067T1F4_GALM3</name>
<gene>
    <name evidence="1" type="ORF">GALMADRAFT_463693</name>
</gene>
<keyword evidence="2" id="KW-1185">Reference proteome</keyword>
<organism evidence="1 2">
    <name type="scientific">Galerina marginata (strain CBS 339.88)</name>
    <dbReference type="NCBI Taxonomy" id="685588"/>
    <lineage>
        <taxon>Eukaryota</taxon>
        <taxon>Fungi</taxon>
        <taxon>Dikarya</taxon>
        <taxon>Basidiomycota</taxon>
        <taxon>Agaricomycotina</taxon>
        <taxon>Agaricomycetes</taxon>
        <taxon>Agaricomycetidae</taxon>
        <taxon>Agaricales</taxon>
        <taxon>Agaricineae</taxon>
        <taxon>Strophariaceae</taxon>
        <taxon>Galerina</taxon>
    </lineage>
</organism>